<organism evidence="1 2">
    <name type="scientific">Candidatus Symbiobacter mobilis CR</name>
    <dbReference type="NCBI Taxonomy" id="946483"/>
    <lineage>
        <taxon>Bacteria</taxon>
        <taxon>Pseudomonadati</taxon>
        <taxon>Pseudomonadota</taxon>
        <taxon>Betaproteobacteria</taxon>
        <taxon>Burkholderiales</taxon>
        <taxon>Comamonadaceae</taxon>
    </lineage>
</organism>
<protein>
    <submittedName>
        <fullName evidence="1">Uncharacterized protein</fullName>
    </submittedName>
</protein>
<sequence>MQLKSLEAFLPRYPALAGEWEGYICLDCSQTVTVDSRLIYSPGIEWALKVGLLRFDCPQCGGKNLKFSGHLVS</sequence>
<name>U5N7I6_9BURK</name>
<dbReference type="RefSeq" id="WP_022772891.1">
    <property type="nucleotide sequence ID" value="NC_022576.1"/>
</dbReference>
<gene>
    <name evidence="1" type="ORF">Cenrod_1404</name>
</gene>
<dbReference type="AlphaFoldDB" id="U5N7I6"/>
<proteinExistence type="predicted"/>
<keyword evidence="2" id="KW-1185">Reference proteome</keyword>
<dbReference type="EMBL" id="CP004885">
    <property type="protein sequence ID" value="AGX87491.1"/>
    <property type="molecule type" value="Genomic_DNA"/>
</dbReference>
<evidence type="ECO:0000313" key="1">
    <source>
        <dbReference type="EMBL" id="AGX87491.1"/>
    </source>
</evidence>
<evidence type="ECO:0000313" key="2">
    <source>
        <dbReference type="Proteomes" id="UP000017184"/>
    </source>
</evidence>
<dbReference type="KEGG" id="cbx:Cenrod_1404"/>
<dbReference type="HOGENOM" id="CLU_2697793_0_0_4"/>
<accession>U5N7I6</accession>
<dbReference type="Proteomes" id="UP000017184">
    <property type="component" value="Chromosome"/>
</dbReference>
<reference evidence="1 2" key="1">
    <citation type="journal article" date="2013" name="Genome Biol.">
        <title>Genomic analysis reveals key aspects of prokaryotic symbiosis in the phototrophic consortium "Chlorochromatium aggregatum".</title>
        <authorList>
            <person name="Liu Z."/>
            <person name="Muller J."/>
            <person name="Li T."/>
            <person name="Alvey R.M."/>
            <person name="Vogl K."/>
            <person name="Frigaard N.U."/>
            <person name="Rockwell N.C."/>
            <person name="Boyd E.S."/>
            <person name="Tomsho L.P."/>
            <person name="Schuster S.C."/>
            <person name="Henke P."/>
            <person name="Rohde M."/>
            <person name="Overmann J."/>
            <person name="Bryant D.A."/>
        </authorList>
    </citation>
    <scope>NUCLEOTIDE SEQUENCE [LARGE SCALE GENOMIC DNA]</scope>
    <source>
        <strain evidence="1">CR</strain>
    </source>
</reference>